<proteinExistence type="inferred from homology"/>
<dbReference type="PANTHER" id="PTHR43617">
    <property type="entry name" value="L-AMINO ACID N-ACETYLTRANSFERASE"/>
    <property type="match status" value="1"/>
</dbReference>
<dbReference type="InterPro" id="IPR016181">
    <property type="entry name" value="Acyl_CoA_acyltransferase"/>
</dbReference>
<feature type="binding site" evidence="4">
    <location>
        <begin position="299"/>
        <end position="304"/>
    </location>
    <ligand>
        <name>acetyl-CoA</name>
        <dbReference type="ChEBI" id="CHEBI:57288"/>
        <label>2</label>
    </ligand>
</feature>
<feature type="binding site" evidence="4">
    <location>
        <position position="242"/>
    </location>
    <ligand>
        <name>1D-myo-inositol 2-(L-cysteinylamino)-2-deoxy-alpha-D-glucopyranoside</name>
        <dbReference type="ChEBI" id="CHEBI:58887"/>
    </ligand>
</feature>
<accession>A0ABP8RQM1</accession>
<feature type="binding site" evidence="4">
    <location>
        <begin position="105"/>
        <end position="110"/>
    </location>
    <ligand>
        <name>acetyl-CoA</name>
        <dbReference type="ChEBI" id="CHEBI:57288"/>
        <label>1</label>
    </ligand>
</feature>
<feature type="binding site" evidence="4">
    <location>
        <position position="252"/>
    </location>
    <ligand>
        <name>1D-myo-inositol 2-(L-cysteinylamino)-2-deoxy-alpha-D-glucopyranoside</name>
        <dbReference type="ChEBI" id="CHEBI:58887"/>
    </ligand>
</feature>
<feature type="binding site" evidence="4">
    <location>
        <begin position="263"/>
        <end position="269"/>
    </location>
    <ligand>
        <name>acetyl-CoA</name>
        <dbReference type="ChEBI" id="CHEBI:57288"/>
        <label>2</label>
    </ligand>
</feature>
<feature type="domain" description="N-acetyltransferase" evidence="5">
    <location>
        <begin position="16"/>
        <end position="158"/>
    </location>
</feature>
<keyword evidence="2 4" id="KW-0677">Repeat</keyword>
<comment type="function">
    <text evidence="4">Catalyzes the transfer of acetyl from acetyl-CoA to desacetylmycothiol (Cys-GlcN-Ins) to form mycothiol.</text>
</comment>
<dbReference type="InterPro" id="IPR017813">
    <property type="entry name" value="Mycothiol_AcTrfase"/>
</dbReference>
<dbReference type="PANTHER" id="PTHR43617:SF31">
    <property type="entry name" value="MYCOTHIOL ACETYLTRANSFERASE"/>
    <property type="match status" value="1"/>
</dbReference>
<feature type="binding site" evidence="4">
    <location>
        <begin position="256"/>
        <end position="258"/>
    </location>
    <ligand>
        <name>acetyl-CoA</name>
        <dbReference type="ChEBI" id="CHEBI:57288"/>
        <label>2</label>
    </ligand>
</feature>
<comment type="caution">
    <text evidence="6">The sequence shown here is derived from an EMBL/GenBank/DDBJ whole genome shotgun (WGS) entry which is preliminary data.</text>
</comment>
<evidence type="ECO:0000256" key="1">
    <source>
        <dbReference type="ARBA" id="ARBA00022679"/>
    </source>
</evidence>
<feature type="binding site" evidence="4">
    <location>
        <begin position="97"/>
        <end position="99"/>
    </location>
    <ligand>
        <name>acetyl-CoA</name>
        <dbReference type="ChEBI" id="CHEBI:57288"/>
        <label>1</label>
    </ligand>
</feature>
<comment type="subunit">
    <text evidence="4">Monomer.</text>
</comment>
<dbReference type="RefSeq" id="WP_264036233.1">
    <property type="nucleotide sequence ID" value="NZ_BAABGF010000032.1"/>
</dbReference>
<keyword evidence="1 4" id="KW-0808">Transferase</keyword>
<dbReference type="EC" id="2.3.1.189" evidence="4"/>
<dbReference type="InterPro" id="IPR050276">
    <property type="entry name" value="MshD_Acetyltransferase"/>
</dbReference>
<protein>
    <recommendedName>
        <fullName evidence="4">Mycothiol acetyltransferase</fullName>
        <shortName evidence="4">MSH acetyltransferase</shortName>
        <ecNumber evidence="4">2.3.1.189</ecNumber>
    </recommendedName>
    <alternativeName>
        <fullName evidence="4">Mycothiol synthase</fullName>
    </alternativeName>
</protein>
<organism evidence="6 7">
    <name type="scientific">Mycobacterium paraffinicum</name>
    <dbReference type="NCBI Taxonomy" id="53378"/>
    <lineage>
        <taxon>Bacteria</taxon>
        <taxon>Bacillati</taxon>
        <taxon>Actinomycetota</taxon>
        <taxon>Actinomycetes</taxon>
        <taxon>Mycobacteriales</taxon>
        <taxon>Mycobacteriaceae</taxon>
        <taxon>Mycobacterium</taxon>
    </lineage>
</organism>
<feature type="binding site" evidence="4">
    <location>
        <position position="197"/>
    </location>
    <ligand>
        <name>1D-myo-inositol 2-(L-cysteinylamino)-2-deoxy-alpha-D-glucopyranoside</name>
        <dbReference type="ChEBI" id="CHEBI:58887"/>
    </ligand>
</feature>
<gene>
    <name evidence="4 6" type="primary">mshD</name>
    <name evidence="6" type="ORF">GCM10023161_31980</name>
</gene>
<dbReference type="SUPFAM" id="SSF55729">
    <property type="entry name" value="Acyl-CoA N-acyltransferases (Nat)"/>
    <property type="match status" value="1"/>
</dbReference>
<evidence type="ECO:0000256" key="2">
    <source>
        <dbReference type="ARBA" id="ARBA00022737"/>
    </source>
</evidence>
<dbReference type="CDD" id="cd04301">
    <property type="entry name" value="NAT_SF"/>
    <property type="match status" value="2"/>
</dbReference>
<evidence type="ECO:0000313" key="6">
    <source>
        <dbReference type="EMBL" id="GAA4544784.1"/>
    </source>
</evidence>
<evidence type="ECO:0000256" key="3">
    <source>
        <dbReference type="ARBA" id="ARBA00023315"/>
    </source>
</evidence>
<dbReference type="Pfam" id="PF00583">
    <property type="entry name" value="Acetyltransf_1"/>
    <property type="match status" value="2"/>
</dbReference>
<keyword evidence="3 4" id="KW-0012">Acyltransferase</keyword>
<reference evidence="7" key="1">
    <citation type="journal article" date="2019" name="Int. J. Syst. Evol. Microbiol.">
        <title>The Global Catalogue of Microorganisms (GCM) 10K type strain sequencing project: providing services to taxonomists for standard genome sequencing and annotation.</title>
        <authorList>
            <consortium name="The Broad Institute Genomics Platform"/>
            <consortium name="The Broad Institute Genome Sequencing Center for Infectious Disease"/>
            <person name="Wu L."/>
            <person name="Ma J."/>
        </authorList>
    </citation>
    <scope>NUCLEOTIDE SEQUENCE [LARGE SCALE GENOMIC DNA]</scope>
    <source>
        <strain evidence="7">JCM 17782</strain>
    </source>
</reference>
<dbReference type="EMBL" id="BAABGF010000032">
    <property type="protein sequence ID" value="GAA4544784.1"/>
    <property type="molecule type" value="Genomic_DNA"/>
</dbReference>
<dbReference type="Proteomes" id="UP001501417">
    <property type="component" value="Unassembled WGS sequence"/>
</dbReference>
<evidence type="ECO:0000313" key="7">
    <source>
        <dbReference type="Proteomes" id="UP001501417"/>
    </source>
</evidence>
<dbReference type="HAMAP" id="MF_01698">
    <property type="entry name" value="MshD"/>
    <property type="match status" value="1"/>
</dbReference>
<sequence>MTAPEWRSALTADEQRQVRELITATTEFDGVAPVGEQVLRELAHDRTGHLLITETDETVGYLNLSHDRTGHLLITETDETVGYLNLSHDAEAAMAELVVHPRVRRHGFGTALVRAALAETGGRNRFWAHGTLEPARATADALGLVPVRELLQMRRTLRDTHDLVRPVPDVRVRTYAGTADDAELLRVNNAAFADHPEQGGWTEVQLAERRNEPWFDPDGLFLAFGVSETDQPGKLLGFHWTKVHPDQPGLGEVYVVGVDPSAQGRGLGRMLTAIGIESLARRLAGAAEPTVLLYVESDNVAAVRTYQRLGFTTYSVDTAYAVASD</sequence>
<feature type="domain" description="N-acetyltransferase" evidence="5">
    <location>
        <begin position="170"/>
        <end position="325"/>
    </location>
</feature>
<dbReference type="NCBIfam" id="TIGR03448">
    <property type="entry name" value="mycothiol_MshD"/>
    <property type="match status" value="1"/>
</dbReference>
<evidence type="ECO:0000259" key="5">
    <source>
        <dbReference type="PROSITE" id="PS51186"/>
    </source>
</evidence>
<name>A0ABP8RQM1_9MYCO</name>
<dbReference type="PIRSF" id="PIRSF021524">
    <property type="entry name" value="MSH_acetyltransferase"/>
    <property type="match status" value="1"/>
</dbReference>
<feature type="binding site" evidence="4">
    <location>
        <position position="36"/>
    </location>
    <ligand>
        <name>1D-myo-inositol 2-(L-cysteinylamino)-2-deoxy-alpha-D-glucopyranoside</name>
        <dbReference type="ChEBI" id="CHEBI:58887"/>
    </ligand>
</feature>
<keyword evidence="7" id="KW-1185">Reference proteome</keyword>
<comment type="similarity">
    <text evidence="4">Belongs to the acetyltransferase family. MshD subfamily.</text>
</comment>
<comment type="catalytic activity">
    <reaction evidence="4">
        <text>1D-myo-inositol 2-(L-cysteinylamino)-2-deoxy-alpha-D-glucopyranoside + acetyl-CoA = mycothiol + CoA + H(+)</text>
        <dbReference type="Rhea" id="RHEA:26172"/>
        <dbReference type="ChEBI" id="CHEBI:15378"/>
        <dbReference type="ChEBI" id="CHEBI:16768"/>
        <dbReference type="ChEBI" id="CHEBI:57287"/>
        <dbReference type="ChEBI" id="CHEBI:57288"/>
        <dbReference type="ChEBI" id="CHEBI:58887"/>
        <dbReference type="EC" id="2.3.1.189"/>
    </reaction>
</comment>
<dbReference type="PROSITE" id="PS51186">
    <property type="entry name" value="GNAT"/>
    <property type="match status" value="2"/>
</dbReference>
<dbReference type="InterPro" id="IPR000182">
    <property type="entry name" value="GNAT_dom"/>
</dbReference>
<feature type="binding site" evidence="4">
    <location>
        <position position="294"/>
    </location>
    <ligand>
        <name>1D-myo-inositol 2-(L-cysteinylamino)-2-deoxy-alpha-D-glucopyranoside</name>
        <dbReference type="ChEBI" id="CHEBI:58887"/>
    </ligand>
</feature>
<dbReference type="Gene3D" id="3.40.630.30">
    <property type="match status" value="1"/>
</dbReference>
<evidence type="ECO:0000256" key="4">
    <source>
        <dbReference type="HAMAP-Rule" id="MF_01698"/>
    </source>
</evidence>